<proteinExistence type="predicted"/>
<dbReference type="Pfam" id="PF07876">
    <property type="entry name" value="Dabb"/>
    <property type="match status" value="1"/>
</dbReference>
<dbReference type="RefSeq" id="XP_028475816.1">
    <property type="nucleotide sequence ID" value="XM_028623842.1"/>
</dbReference>
<dbReference type="InterPro" id="IPR011008">
    <property type="entry name" value="Dimeric_a/b-barrel"/>
</dbReference>
<evidence type="ECO:0000313" key="4">
    <source>
        <dbReference type="Proteomes" id="UP000279236"/>
    </source>
</evidence>
<keyword evidence="1" id="KW-1133">Transmembrane helix</keyword>
<dbReference type="GeneID" id="39593074"/>
<keyword evidence="1" id="KW-0812">Transmembrane</keyword>
<accession>A0A427XQL5</accession>
<keyword evidence="4" id="KW-1185">Reference proteome</keyword>
<gene>
    <name evidence="3" type="ORF">EHS24_008531</name>
</gene>
<feature type="domain" description="Stress-response A/B barrel" evidence="2">
    <location>
        <begin position="61"/>
        <end position="159"/>
    </location>
</feature>
<dbReference type="InterPro" id="IPR013097">
    <property type="entry name" value="Dabb"/>
</dbReference>
<name>A0A427XQL5_9TREE</name>
<dbReference type="STRING" id="105984.A0A427XQL5"/>
<dbReference type="SMART" id="SM00886">
    <property type="entry name" value="Dabb"/>
    <property type="match status" value="1"/>
</dbReference>
<evidence type="ECO:0000313" key="3">
    <source>
        <dbReference type="EMBL" id="RSH81097.1"/>
    </source>
</evidence>
<keyword evidence="1" id="KW-0472">Membrane</keyword>
<dbReference type="PROSITE" id="PS51502">
    <property type="entry name" value="S_R_A_B_BARREL"/>
    <property type="match status" value="1"/>
</dbReference>
<dbReference type="OrthoDB" id="1601230at2759"/>
<protein>
    <recommendedName>
        <fullName evidence="2">Stress-response A/B barrel domain-containing protein</fullName>
    </recommendedName>
</protein>
<dbReference type="Proteomes" id="UP000279236">
    <property type="component" value="Unassembled WGS sequence"/>
</dbReference>
<dbReference type="Gene3D" id="3.30.70.100">
    <property type="match status" value="1"/>
</dbReference>
<dbReference type="EMBL" id="RSCE01000007">
    <property type="protein sequence ID" value="RSH81097.1"/>
    <property type="molecule type" value="Genomic_DNA"/>
</dbReference>
<feature type="transmembrane region" description="Helical" evidence="1">
    <location>
        <begin position="21"/>
        <end position="43"/>
    </location>
</feature>
<organism evidence="3 4">
    <name type="scientific">Apiotrichum porosum</name>
    <dbReference type="NCBI Taxonomy" id="105984"/>
    <lineage>
        <taxon>Eukaryota</taxon>
        <taxon>Fungi</taxon>
        <taxon>Dikarya</taxon>
        <taxon>Basidiomycota</taxon>
        <taxon>Agaricomycotina</taxon>
        <taxon>Tremellomycetes</taxon>
        <taxon>Trichosporonales</taxon>
        <taxon>Trichosporonaceae</taxon>
        <taxon>Apiotrichum</taxon>
    </lineage>
</organism>
<sequence>MPTIGDVFNPNSKAITSRQRHIVLVTLGSLLVLSCLFFSIGIFHSDPPQTYPPGWEYSMTVLHIVAFKLTDTANLPALSEGMLALKHQCVRDGKPYIRSAVGGKQTNKEGHDGGMQVVYLVEFENQADADYYTDHDPAHIAFKNTLGGLGFAGVTVLDFTPGEF</sequence>
<dbReference type="AlphaFoldDB" id="A0A427XQL5"/>
<reference evidence="3 4" key="1">
    <citation type="submission" date="2018-11" db="EMBL/GenBank/DDBJ databases">
        <title>Genome sequence of Apiotrichum porosum DSM 27194.</title>
        <authorList>
            <person name="Aliyu H."/>
            <person name="Gorte O."/>
            <person name="Ochsenreither K."/>
        </authorList>
    </citation>
    <scope>NUCLEOTIDE SEQUENCE [LARGE SCALE GENOMIC DNA]</scope>
    <source>
        <strain evidence="3 4">DSM 27194</strain>
    </source>
</reference>
<dbReference type="SUPFAM" id="SSF54909">
    <property type="entry name" value="Dimeric alpha+beta barrel"/>
    <property type="match status" value="1"/>
</dbReference>
<comment type="caution">
    <text evidence="3">The sequence shown here is derived from an EMBL/GenBank/DDBJ whole genome shotgun (WGS) entry which is preliminary data.</text>
</comment>
<evidence type="ECO:0000259" key="2">
    <source>
        <dbReference type="PROSITE" id="PS51502"/>
    </source>
</evidence>
<evidence type="ECO:0000256" key="1">
    <source>
        <dbReference type="SAM" id="Phobius"/>
    </source>
</evidence>